<evidence type="ECO:0000256" key="1">
    <source>
        <dbReference type="ARBA" id="ARBA00001947"/>
    </source>
</evidence>
<evidence type="ECO:0000256" key="14">
    <source>
        <dbReference type="SAM" id="Phobius"/>
    </source>
</evidence>
<keyword evidence="12 14" id="KW-0472">Membrane</keyword>
<keyword evidence="10" id="KW-0560">Oxidoreductase</keyword>
<evidence type="ECO:0000256" key="10">
    <source>
        <dbReference type="ARBA" id="ARBA00023002"/>
    </source>
</evidence>
<sequence length="245" mass="27603">MGLFRTTAAYDEALANWQGIADRPAPANLARRDGIRVLENDLLERWLTSAHWTLPGLWALPLTAFCLHRALVVEERTAAAVAGLFLAGMLGWTFAEYWLHRWLFHLPPAKNRTLRAIQFGLHGYHHEFPEDPRRLVAPPILAVPIASALAALVVLLFPGHWPPLLAGTFFGYLCYDWVHYFTHHGRPRTAAGRFLRRFHKTHHYRCACTRYGLSSPLWDLVFGTAGERPPGAAGETTEKPTAGQR</sequence>
<dbReference type="Pfam" id="PF04116">
    <property type="entry name" value="FA_hydroxylase"/>
    <property type="match status" value="1"/>
</dbReference>
<dbReference type="GO" id="GO:0005506">
    <property type="term" value="F:iron ion binding"/>
    <property type="evidence" value="ECO:0007669"/>
    <property type="project" value="InterPro"/>
</dbReference>
<dbReference type="EMBL" id="AUVB01000046">
    <property type="protein sequence ID" value="KGE03861.1"/>
    <property type="molecule type" value="Genomic_DNA"/>
</dbReference>
<keyword evidence="8" id="KW-0862">Zinc</keyword>
<dbReference type="OrthoDB" id="5291370at2"/>
<evidence type="ECO:0000256" key="9">
    <source>
        <dbReference type="ARBA" id="ARBA00022989"/>
    </source>
</evidence>
<keyword evidence="11" id="KW-0443">Lipid metabolism</keyword>
<dbReference type="Proteomes" id="UP000029640">
    <property type="component" value="Unassembled WGS sequence"/>
</dbReference>
<dbReference type="AlphaFoldDB" id="A0A095XVY1"/>
<dbReference type="GO" id="GO:0016020">
    <property type="term" value="C:membrane"/>
    <property type="evidence" value="ECO:0007669"/>
    <property type="project" value="InterPro"/>
</dbReference>
<protein>
    <submittedName>
        <fullName evidence="16">Fatty acid hydroxylase-like protein</fullName>
    </submittedName>
</protein>
<dbReference type="GO" id="GO:0006633">
    <property type="term" value="P:fatty acid biosynthetic process"/>
    <property type="evidence" value="ECO:0007669"/>
    <property type="project" value="UniProtKB-KW"/>
</dbReference>
<evidence type="ECO:0000256" key="11">
    <source>
        <dbReference type="ARBA" id="ARBA00023098"/>
    </source>
</evidence>
<evidence type="ECO:0000313" key="16">
    <source>
        <dbReference type="EMBL" id="KGE03861.1"/>
    </source>
</evidence>
<dbReference type="eggNOG" id="COG3000">
    <property type="taxonomic scope" value="Bacteria"/>
</dbReference>
<evidence type="ECO:0000313" key="17">
    <source>
        <dbReference type="Proteomes" id="UP000029640"/>
    </source>
</evidence>
<evidence type="ECO:0000256" key="4">
    <source>
        <dbReference type="ARBA" id="ARBA00022692"/>
    </source>
</evidence>
<evidence type="ECO:0000256" key="5">
    <source>
        <dbReference type="ARBA" id="ARBA00022723"/>
    </source>
</evidence>
<dbReference type="InterPro" id="IPR014430">
    <property type="entry name" value="Scs7"/>
</dbReference>
<feature type="transmembrane region" description="Helical" evidence="14">
    <location>
        <begin position="78"/>
        <end position="99"/>
    </location>
</feature>
<feature type="domain" description="Fatty acid hydroxylase" evidence="15">
    <location>
        <begin position="85"/>
        <end position="224"/>
    </location>
</feature>
<evidence type="ECO:0000256" key="8">
    <source>
        <dbReference type="ARBA" id="ARBA00022833"/>
    </source>
</evidence>
<gene>
    <name evidence="16" type="ORF">HRUBRA_01608</name>
</gene>
<keyword evidence="9 14" id="KW-1133">Transmembrane helix</keyword>
<name>A0A095XVY1_9GAMM</name>
<dbReference type="PANTHER" id="PTHR12863:SF1">
    <property type="entry name" value="FATTY ACID 2-HYDROXYLASE"/>
    <property type="match status" value="1"/>
</dbReference>
<dbReference type="GO" id="GO:0080132">
    <property type="term" value="F:fatty acid 2-hydroxylase activity"/>
    <property type="evidence" value="ECO:0007669"/>
    <property type="project" value="InterPro"/>
</dbReference>
<evidence type="ECO:0000256" key="3">
    <source>
        <dbReference type="ARBA" id="ARBA00022516"/>
    </source>
</evidence>
<evidence type="ECO:0000259" key="15">
    <source>
        <dbReference type="Pfam" id="PF04116"/>
    </source>
</evidence>
<keyword evidence="17" id="KW-1185">Reference proteome</keyword>
<dbReference type="STRING" id="1265313.HRUBRA_01608"/>
<dbReference type="InterPro" id="IPR006694">
    <property type="entry name" value="Fatty_acid_hydroxylase"/>
</dbReference>
<dbReference type="PANTHER" id="PTHR12863">
    <property type="entry name" value="FATTY ACID HYDROXYLASE"/>
    <property type="match status" value="1"/>
</dbReference>
<keyword evidence="5" id="KW-0479">Metal-binding</keyword>
<accession>A0A095XVY1</accession>
<feature type="transmembrane region" description="Helical" evidence="14">
    <location>
        <begin position="136"/>
        <end position="157"/>
    </location>
</feature>
<evidence type="ECO:0000256" key="7">
    <source>
        <dbReference type="ARBA" id="ARBA00022832"/>
    </source>
</evidence>
<keyword evidence="13" id="KW-0275">Fatty acid biosynthesis</keyword>
<evidence type="ECO:0000256" key="12">
    <source>
        <dbReference type="ARBA" id="ARBA00023136"/>
    </source>
</evidence>
<evidence type="ECO:0000256" key="13">
    <source>
        <dbReference type="ARBA" id="ARBA00023160"/>
    </source>
</evidence>
<dbReference type="HOGENOM" id="CLU_034756_1_1_6"/>
<evidence type="ECO:0000256" key="6">
    <source>
        <dbReference type="ARBA" id="ARBA00022824"/>
    </source>
</evidence>
<keyword evidence="7" id="KW-0276">Fatty acid metabolism</keyword>
<keyword evidence="4 14" id="KW-0812">Transmembrane</keyword>
<proteinExistence type="predicted"/>
<reference evidence="16 17" key="1">
    <citation type="journal article" date="2014" name="Genome Announc.">
        <title>Genome Sequence of Gammaproteobacterial Pseudohaliea rubra Type Strain DSM 19751, Isolated from Coastal Seawater of the Mediterranean Sea.</title>
        <authorList>
            <person name="Spring S."/>
            <person name="Fiebig A."/>
            <person name="Riedel T."/>
            <person name="Goker M."/>
            <person name="Klenk H.P."/>
        </authorList>
    </citation>
    <scope>NUCLEOTIDE SEQUENCE [LARGE SCALE GENOMIC DNA]</scope>
    <source>
        <strain evidence="16 17">DSM 19751</strain>
    </source>
</reference>
<comment type="subcellular location">
    <subcellularLocation>
        <location evidence="2">Endoplasmic reticulum membrane</location>
        <topology evidence="2">Multi-pass membrane protein</topology>
    </subcellularLocation>
</comment>
<organism evidence="16 17">
    <name type="scientific">Pseudohaliea rubra DSM 19751</name>
    <dbReference type="NCBI Taxonomy" id="1265313"/>
    <lineage>
        <taxon>Bacteria</taxon>
        <taxon>Pseudomonadati</taxon>
        <taxon>Pseudomonadota</taxon>
        <taxon>Gammaproteobacteria</taxon>
        <taxon>Cellvibrionales</taxon>
        <taxon>Halieaceae</taxon>
        <taxon>Pseudohaliea</taxon>
    </lineage>
</organism>
<keyword evidence="3" id="KW-0444">Lipid biosynthesis</keyword>
<comment type="caution">
    <text evidence="16">The sequence shown here is derived from an EMBL/GenBank/DDBJ whole genome shotgun (WGS) entry which is preliminary data.</text>
</comment>
<dbReference type="RefSeq" id="WP_052094487.1">
    <property type="nucleotide sequence ID" value="NZ_KN234757.1"/>
</dbReference>
<evidence type="ECO:0000256" key="2">
    <source>
        <dbReference type="ARBA" id="ARBA00004477"/>
    </source>
</evidence>
<keyword evidence="6" id="KW-0256">Endoplasmic reticulum</keyword>
<comment type="cofactor">
    <cofactor evidence="1">
        <name>Zn(2+)</name>
        <dbReference type="ChEBI" id="CHEBI:29105"/>
    </cofactor>
</comment>